<evidence type="ECO:0000256" key="2">
    <source>
        <dbReference type="ARBA" id="ARBA00012176"/>
    </source>
</evidence>
<comment type="caution">
    <text evidence="3">The sequence shown here is derived from an EMBL/GenBank/DDBJ whole genome shotgun (WGS) entry which is preliminary data.</text>
</comment>
<accession>A0ABR3GVG7</accession>
<dbReference type="SUPFAM" id="SSF102588">
    <property type="entry name" value="LmbE-like"/>
    <property type="match status" value="1"/>
</dbReference>
<keyword evidence="3" id="KW-0378">Hydrolase</keyword>
<dbReference type="GO" id="GO:0000225">
    <property type="term" value="F:N-acetylglucosaminylphosphatidylinositol deacetylase activity"/>
    <property type="evidence" value="ECO:0007669"/>
    <property type="project" value="UniProtKB-EC"/>
</dbReference>
<evidence type="ECO:0000313" key="4">
    <source>
        <dbReference type="Proteomes" id="UP001447188"/>
    </source>
</evidence>
<dbReference type="PANTHER" id="PTHR12993">
    <property type="entry name" value="N-ACETYLGLUCOSAMINYL-PHOSPHATIDYLINOSITOL DE-N-ACETYLASE-RELATED"/>
    <property type="match status" value="1"/>
</dbReference>
<sequence length="268" mass="29903">MNWLAIFSVPAVLAAVWMYTISSARMTTLRNQRIALLIAHPDDEAMFFAPTLLALTNPELNNTVQVICLSSGDADGLGKIRKKELVQSCRQLGVKVDSDVTIIEHRELQDSMTANWPAPTISSILFGIFPASSPPTVIITFDDDGISSHPNHISCLNGARDYIRTISNTTYLYTLTTVPLWRKYLSTFDGPLSLMHHNMNISMSTPSDHTDIPEGLLLVNTPAQTRIAQKAMTDAHVSQMRWFRWGWIGMSRYMVMNDLVLESVSAYA</sequence>
<dbReference type="InterPro" id="IPR024078">
    <property type="entry name" value="LmbE-like_dom_sf"/>
</dbReference>
<organism evidence="3 4">
    <name type="scientific">Discina gigas</name>
    <dbReference type="NCBI Taxonomy" id="1032678"/>
    <lineage>
        <taxon>Eukaryota</taxon>
        <taxon>Fungi</taxon>
        <taxon>Dikarya</taxon>
        <taxon>Ascomycota</taxon>
        <taxon>Pezizomycotina</taxon>
        <taxon>Pezizomycetes</taxon>
        <taxon>Pezizales</taxon>
        <taxon>Discinaceae</taxon>
        <taxon>Discina</taxon>
    </lineage>
</organism>
<dbReference type="EMBL" id="JBBBZM010000010">
    <property type="protein sequence ID" value="KAL0639581.1"/>
    <property type="molecule type" value="Genomic_DNA"/>
</dbReference>
<evidence type="ECO:0000256" key="1">
    <source>
        <dbReference type="ARBA" id="ARBA00006066"/>
    </source>
</evidence>
<dbReference type="Proteomes" id="UP001447188">
    <property type="component" value="Unassembled WGS sequence"/>
</dbReference>
<proteinExistence type="inferred from homology"/>
<protein>
    <recommendedName>
        <fullName evidence="2">N-acetylglucosaminylphosphatidylinositol deacetylase</fullName>
        <ecNumber evidence="2">3.5.1.89</ecNumber>
    </recommendedName>
</protein>
<keyword evidence="4" id="KW-1185">Reference proteome</keyword>
<reference evidence="3 4" key="1">
    <citation type="submission" date="2024-02" db="EMBL/GenBank/DDBJ databases">
        <title>Discinaceae phylogenomics.</title>
        <authorList>
            <person name="Dirks A.C."/>
            <person name="James T.Y."/>
        </authorList>
    </citation>
    <scope>NUCLEOTIDE SEQUENCE [LARGE SCALE GENOMIC DNA]</scope>
    <source>
        <strain evidence="3 4">ACD0624</strain>
    </source>
</reference>
<gene>
    <name evidence="3" type="primary">GPI12</name>
    <name evidence="3" type="ORF">Q9L58_001410</name>
</gene>
<dbReference type="InterPro" id="IPR003737">
    <property type="entry name" value="GlcNAc_PI_deacetylase-related"/>
</dbReference>
<dbReference type="Gene3D" id="3.40.50.10320">
    <property type="entry name" value="LmbE-like"/>
    <property type="match status" value="1"/>
</dbReference>
<dbReference type="PANTHER" id="PTHR12993:SF11">
    <property type="entry name" value="N-ACETYLGLUCOSAMINYL-PHOSPHATIDYLINOSITOL DE-N-ACETYLASE"/>
    <property type="match status" value="1"/>
</dbReference>
<comment type="similarity">
    <text evidence="1">Belongs to the PIGL family.</text>
</comment>
<dbReference type="Pfam" id="PF02585">
    <property type="entry name" value="PIG-L"/>
    <property type="match status" value="1"/>
</dbReference>
<dbReference type="EC" id="3.5.1.89" evidence="2"/>
<evidence type="ECO:0000313" key="3">
    <source>
        <dbReference type="EMBL" id="KAL0639581.1"/>
    </source>
</evidence>
<name>A0ABR3GVG7_9PEZI</name>